<dbReference type="InterPro" id="IPR021109">
    <property type="entry name" value="Peptidase_aspartic_dom_sf"/>
</dbReference>
<dbReference type="PATRIC" id="fig|1581420.6.peg.2279"/>
<reference evidence="1 2" key="1">
    <citation type="submission" date="2015-04" db="EMBL/GenBank/DDBJ databases">
        <title>The draft genome sequence of Erythrobacter luteus KA37.</title>
        <authorList>
            <person name="Zhuang L."/>
            <person name="Liu Y."/>
            <person name="Shao Z."/>
        </authorList>
    </citation>
    <scope>NUCLEOTIDE SEQUENCE [LARGE SCALE GENOMIC DNA]</scope>
    <source>
        <strain evidence="1 2">KA37</strain>
    </source>
</reference>
<protein>
    <recommendedName>
        <fullName evidence="3">Peptidase A2 domain-containing protein</fullName>
    </recommendedName>
</protein>
<dbReference type="CDD" id="cd05483">
    <property type="entry name" value="retropepsin_like_bacteria"/>
    <property type="match status" value="1"/>
</dbReference>
<dbReference type="Gene3D" id="2.40.70.10">
    <property type="entry name" value="Acid Proteases"/>
    <property type="match status" value="2"/>
</dbReference>
<dbReference type="GO" id="GO:0004190">
    <property type="term" value="F:aspartic-type endopeptidase activity"/>
    <property type="evidence" value="ECO:0007669"/>
    <property type="project" value="InterPro"/>
</dbReference>
<sequence>MPQPPSQGAEPVVAEETLSEIEILALEVERFRRLTVPVIIGGEGPFDFLVDTGSQATVVSSALAERLALTDRQSANLVGMASERPVETTMVEGFTLGSRTRTIRTAPILEATNIGGADGILGLDSLQDQRVLLDFRSGEMHVVDSLEEGRPTGFEIVVRAQRELGQLIIHRALVDGVRTAIIIDTGATGSIGNPALRERLRRRHVLEQASMTDVNGVRIVGDTQLVRALEIDRIALGNVAVTFADSPTFRALGLQDEPAMILGMTELRVFERVAIDFRTRQVMFDVPRGAPLGAAWNFNERASRLP</sequence>
<comment type="caution">
    <text evidence="1">The sequence shown here is derived from an EMBL/GenBank/DDBJ whole genome shotgun (WGS) entry which is preliminary data.</text>
</comment>
<dbReference type="SUPFAM" id="SSF50630">
    <property type="entry name" value="Acid proteases"/>
    <property type="match status" value="2"/>
</dbReference>
<accession>A0A0G9MWH2</accession>
<proteinExistence type="predicted"/>
<dbReference type="InterPro" id="IPR034122">
    <property type="entry name" value="Retropepsin-like_bacterial"/>
</dbReference>
<dbReference type="Pfam" id="PF13650">
    <property type="entry name" value="Asp_protease_2"/>
    <property type="match status" value="2"/>
</dbReference>
<dbReference type="Proteomes" id="UP000053464">
    <property type="component" value="Unassembled WGS sequence"/>
</dbReference>
<dbReference type="EMBL" id="LBHB01000002">
    <property type="protein sequence ID" value="KLE34924.1"/>
    <property type="molecule type" value="Genomic_DNA"/>
</dbReference>
<evidence type="ECO:0000313" key="2">
    <source>
        <dbReference type="Proteomes" id="UP000053464"/>
    </source>
</evidence>
<dbReference type="STRING" id="1581420.AAW00_11130"/>
<gene>
    <name evidence="1" type="ORF">AAW00_11130</name>
</gene>
<dbReference type="GO" id="GO:0006508">
    <property type="term" value="P:proteolysis"/>
    <property type="evidence" value="ECO:0007669"/>
    <property type="project" value="InterPro"/>
</dbReference>
<organism evidence="1 2">
    <name type="scientific">Aurantiacibacter luteus</name>
    <dbReference type="NCBI Taxonomy" id="1581420"/>
    <lineage>
        <taxon>Bacteria</taxon>
        <taxon>Pseudomonadati</taxon>
        <taxon>Pseudomonadota</taxon>
        <taxon>Alphaproteobacteria</taxon>
        <taxon>Sphingomonadales</taxon>
        <taxon>Erythrobacteraceae</taxon>
        <taxon>Aurantiacibacter</taxon>
    </lineage>
</organism>
<evidence type="ECO:0008006" key="3">
    <source>
        <dbReference type="Google" id="ProtNLM"/>
    </source>
</evidence>
<keyword evidence="2" id="KW-1185">Reference proteome</keyword>
<dbReference type="PROSITE" id="PS00141">
    <property type="entry name" value="ASP_PROTEASE"/>
    <property type="match status" value="1"/>
</dbReference>
<name>A0A0G9MWH2_9SPHN</name>
<dbReference type="AlphaFoldDB" id="A0A0G9MWH2"/>
<evidence type="ECO:0000313" key="1">
    <source>
        <dbReference type="EMBL" id="KLE34924.1"/>
    </source>
</evidence>
<dbReference type="InterPro" id="IPR001969">
    <property type="entry name" value="Aspartic_peptidase_AS"/>
</dbReference>